<feature type="transmembrane region" description="Helical" evidence="1">
    <location>
        <begin position="61"/>
        <end position="82"/>
    </location>
</feature>
<reference evidence="2 3" key="1">
    <citation type="journal article" date="2015" name="Stand. Genomic Sci.">
        <title>Genomic Encyclopedia of Bacterial and Archaeal Type Strains, Phase III: the genomes of soil and plant-associated and newly described type strains.</title>
        <authorList>
            <person name="Whitman W.B."/>
            <person name="Woyke T."/>
            <person name="Klenk H.P."/>
            <person name="Zhou Y."/>
            <person name="Lilburn T.G."/>
            <person name="Beck B.J."/>
            <person name="De Vos P."/>
            <person name="Vandamme P."/>
            <person name="Eisen J.A."/>
            <person name="Garrity G."/>
            <person name="Hugenholtz P."/>
            <person name="Kyrpides N.C."/>
        </authorList>
    </citation>
    <scope>NUCLEOTIDE SEQUENCE [LARGE SCALE GENOMIC DNA]</scope>
    <source>
        <strain evidence="2 3">CGMCC 1.6858</strain>
    </source>
</reference>
<evidence type="ECO:0000313" key="3">
    <source>
        <dbReference type="Proteomes" id="UP000316905"/>
    </source>
</evidence>
<dbReference type="OrthoDB" id="8635607at2"/>
<evidence type="ECO:0000256" key="1">
    <source>
        <dbReference type="SAM" id="Phobius"/>
    </source>
</evidence>
<dbReference type="RefSeq" id="WP_145145170.1">
    <property type="nucleotide sequence ID" value="NZ_VLKY01000018.1"/>
</dbReference>
<keyword evidence="3" id="KW-1185">Reference proteome</keyword>
<dbReference type="PIRSF" id="PIRSF033239">
    <property type="entry name" value="ExoD"/>
    <property type="match status" value="1"/>
</dbReference>
<dbReference type="PANTHER" id="PTHR41795">
    <property type="entry name" value="EXOPOLYSACCHARIDE SYNTHESIS PROTEIN"/>
    <property type="match status" value="1"/>
</dbReference>
<organism evidence="2 3">
    <name type="scientific">Pseudomonas duriflava</name>
    <dbReference type="NCBI Taxonomy" id="459528"/>
    <lineage>
        <taxon>Bacteria</taxon>
        <taxon>Pseudomonadati</taxon>
        <taxon>Pseudomonadota</taxon>
        <taxon>Gammaproteobacteria</taxon>
        <taxon>Pseudomonadales</taxon>
        <taxon>Pseudomonadaceae</taxon>
        <taxon>Pseudomonas</taxon>
    </lineage>
</organism>
<evidence type="ECO:0008006" key="4">
    <source>
        <dbReference type="Google" id="ProtNLM"/>
    </source>
</evidence>
<dbReference type="EMBL" id="VLKY01000018">
    <property type="protein sequence ID" value="TWI49235.1"/>
    <property type="molecule type" value="Genomic_DNA"/>
</dbReference>
<feature type="transmembrane region" description="Helical" evidence="1">
    <location>
        <begin position="179"/>
        <end position="199"/>
    </location>
</feature>
<protein>
    <recommendedName>
        <fullName evidence="4">Exopolysaccharide synthesis, ExoD</fullName>
    </recommendedName>
</protein>
<dbReference type="AlphaFoldDB" id="A0A562PXT1"/>
<proteinExistence type="predicted"/>
<dbReference type="Proteomes" id="UP000316905">
    <property type="component" value="Unassembled WGS sequence"/>
</dbReference>
<dbReference type="Pfam" id="PF06055">
    <property type="entry name" value="ExoD"/>
    <property type="match status" value="1"/>
</dbReference>
<gene>
    <name evidence="2" type="ORF">IQ22_04037</name>
</gene>
<keyword evidence="1" id="KW-0812">Transmembrane</keyword>
<keyword evidence="1" id="KW-0472">Membrane</keyword>
<feature type="transmembrane region" description="Helical" evidence="1">
    <location>
        <begin position="154"/>
        <end position="172"/>
    </location>
</feature>
<dbReference type="InterPro" id="IPR010331">
    <property type="entry name" value="ExoD"/>
</dbReference>
<accession>A0A562PXT1</accession>
<feature type="transmembrane region" description="Helical" evidence="1">
    <location>
        <begin position="132"/>
        <end position="148"/>
    </location>
</feature>
<sequence length="202" mass="21931">MPDAKANDKQQGLEGVIDNIIQLGEKQDEVSVGDIKREIGQRSYGPFLFVPAVIEISPVGGIPGISTLFALIIAVFAVQMLLGRDHFWMPKILTRRSVSSQKLESGLNKIRKVIQWLDKIIRPRLVWATEKGFVRLVAAICLILTTSVPPLEFIPFASLAPFSAICLFGLGLTAKDGLLVLVGMAVSLVAFYLAITGMIGGQ</sequence>
<comment type="caution">
    <text evidence="2">The sequence shown here is derived from an EMBL/GenBank/DDBJ whole genome shotgun (WGS) entry which is preliminary data.</text>
</comment>
<keyword evidence="1" id="KW-1133">Transmembrane helix</keyword>
<dbReference type="PANTHER" id="PTHR41795:SF1">
    <property type="entry name" value="EXOPOLYSACCHARIDE SYNTHESIS PROTEIN"/>
    <property type="match status" value="1"/>
</dbReference>
<name>A0A562PXT1_9PSED</name>
<evidence type="ECO:0000313" key="2">
    <source>
        <dbReference type="EMBL" id="TWI49235.1"/>
    </source>
</evidence>